<proteinExistence type="predicted"/>
<feature type="signal peptide" evidence="1">
    <location>
        <begin position="1"/>
        <end position="18"/>
    </location>
</feature>
<dbReference type="AlphaFoldDB" id="A0A9D1H6N4"/>
<evidence type="ECO:0000313" key="3">
    <source>
        <dbReference type="Proteomes" id="UP000824160"/>
    </source>
</evidence>
<evidence type="ECO:0000256" key="1">
    <source>
        <dbReference type="SAM" id="SignalP"/>
    </source>
</evidence>
<reference evidence="2" key="2">
    <citation type="journal article" date="2021" name="PeerJ">
        <title>Extensive microbial diversity within the chicken gut microbiome revealed by metagenomics and culture.</title>
        <authorList>
            <person name="Gilroy R."/>
            <person name="Ravi A."/>
            <person name="Getino M."/>
            <person name="Pursley I."/>
            <person name="Horton D.L."/>
            <person name="Alikhan N.F."/>
            <person name="Baker D."/>
            <person name="Gharbi K."/>
            <person name="Hall N."/>
            <person name="Watson M."/>
            <person name="Adriaenssens E.M."/>
            <person name="Foster-Nyarko E."/>
            <person name="Jarju S."/>
            <person name="Secka A."/>
            <person name="Antonio M."/>
            <person name="Oren A."/>
            <person name="Chaudhuri R.R."/>
            <person name="La Ragione R."/>
            <person name="Hildebrand F."/>
            <person name="Pallen M.J."/>
        </authorList>
    </citation>
    <scope>NUCLEOTIDE SEQUENCE</scope>
    <source>
        <strain evidence="2">ChiBcec7-5410</strain>
    </source>
</reference>
<keyword evidence="1" id="KW-0732">Signal</keyword>
<dbReference type="Proteomes" id="UP000824160">
    <property type="component" value="Unassembled WGS sequence"/>
</dbReference>
<reference evidence="2" key="1">
    <citation type="submission" date="2020-10" db="EMBL/GenBank/DDBJ databases">
        <authorList>
            <person name="Gilroy R."/>
        </authorList>
    </citation>
    <scope>NUCLEOTIDE SEQUENCE</scope>
    <source>
        <strain evidence="2">ChiBcec7-5410</strain>
    </source>
</reference>
<gene>
    <name evidence="2" type="ORF">IAC43_02695</name>
</gene>
<accession>A0A9D1H6N4</accession>
<evidence type="ECO:0000313" key="2">
    <source>
        <dbReference type="EMBL" id="HIT94072.1"/>
    </source>
</evidence>
<feature type="chain" id="PRO_5038527020" evidence="1">
    <location>
        <begin position="19"/>
        <end position="94"/>
    </location>
</feature>
<organism evidence="2 3">
    <name type="scientific">Candidatus Faecivivens stercoripullorum</name>
    <dbReference type="NCBI Taxonomy" id="2840805"/>
    <lineage>
        <taxon>Bacteria</taxon>
        <taxon>Bacillati</taxon>
        <taxon>Bacillota</taxon>
        <taxon>Clostridia</taxon>
        <taxon>Eubacteriales</taxon>
        <taxon>Oscillospiraceae</taxon>
        <taxon>Oscillospiraceae incertae sedis</taxon>
        <taxon>Candidatus Faecivivens</taxon>
    </lineage>
</organism>
<name>A0A9D1H6N4_9FIRM</name>
<dbReference type="PROSITE" id="PS51257">
    <property type="entry name" value="PROKAR_LIPOPROTEIN"/>
    <property type="match status" value="1"/>
</dbReference>
<protein>
    <submittedName>
        <fullName evidence="2">Uncharacterized protein</fullName>
    </submittedName>
</protein>
<comment type="caution">
    <text evidence="2">The sequence shown here is derived from an EMBL/GenBank/DDBJ whole genome shotgun (WGS) entry which is preliminary data.</text>
</comment>
<sequence length="94" mass="10646">MKKILAIVLMFACLTAFAGCNRYISSKDVYGFPEPTQQIDIRKASAGQETEYTIGSENYDSEDLSVMPILEWFYGLELTESERPEDVEGNESYT</sequence>
<dbReference type="EMBL" id="DVLW01000074">
    <property type="protein sequence ID" value="HIT94072.1"/>
    <property type="molecule type" value="Genomic_DNA"/>
</dbReference>
<feature type="non-terminal residue" evidence="2">
    <location>
        <position position="94"/>
    </location>
</feature>